<dbReference type="EMBL" id="SOEO01000002">
    <property type="protein sequence ID" value="TDX84044.1"/>
    <property type="molecule type" value="Genomic_DNA"/>
</dbReference>
<dbReference type="RefSeq" id="WP_133944092.1">
    <property type="nucleotide sequence ID" value="NZ_SOEO01000002.1"/>
</dbReference>
<name>A0A4R8IF56_9FLAO</name>
<dbReference type="Proteomes" id="UP000295313">
    <property type="component" value="Unassembled WGS sequence"/>
</dbReference>
<organism evidence="1 2">
    <name type="scientific">Epilithonimonas xixisoli</name>
    <dbReference type="NCBI Taxonomy" id="1476462"/>
    <lineage>
        <taxon>Bacteria</taxon>
        <taxon>Pseudomonadati</taxon>
        <taxon>Bacteroidota</taxon>
        <taxon>Flavobacteriia</taxon>
        <taxon>Flavobacteriales</taxon>
        <taxon>Weeksellaceae</taxon>
        <taxon>Chryseobacterium group</taxon>
        <taxon>Epilithonimonas</taxon>
    </lineage>
</organism>
<evidence type="ECO:0000313" key="1">
    <source>
        <dbReference type="EMBL" id="TDX84044.1"/>
    </source>
</evidence>
<evidence type="ECO:0000313" key="2">
    <source>
        <dbReference type="Proteomes" id="UP000295313"/>
    </source>
</evidence>
<proteinExistence type="predicted"/>
<dbReference type="AlphaFoldDB" id="A0A4R8IF56"/>
<evidence type="ECO:0008006" key="3">
    <source>
        <dbReference type="Google" id="ProtNLM"/>
    </source>
</evidence>
<comment type="caution">
    <text evidence="1">The sequence shown here is derived from an EMBL/GenBank/DDBJ whole genome shotgun (WGS) entry which is preliminary data.</text>
</comment>
<gene>
    <name evidence="1" type="ORF">B0I22_1638</name>
</gene>
<dbReference type="OrthoDB" id="9997395at2"/>
<keyword evidence="2" id="KW-1185">Reference proteome</keyword>
<sequence>MQNNKKITDLKNNLPLGGMVALSKRTGLTTRTIDNIFKGKKCRMNNKMKVITEAEKIITEYKAVTED</sequence>
<protein>
    <recommendedName>
        <fullName evidence="3">XRE family transcriptional regulator</fullName>
    </recommendedName>
</protein>
<reference evidence="1 2" key="1">
    <citation type="submission" date="2019-03" db="EMBL/GenBank/DDBJ databases">
        <title>Genomic Encyclopedia of Type Strains, Phase III (KMG-III): the genomes of soil and plant-associated and newly described type strains.</title>
        <authorList>
            <person name="Whitman W."/>
        </authorList>
    </citation>
    <scope>NUCLEOTIDE SEQUENCE [LARGE SCALE GENOMIC DNA]</scope>
    <source>
        <strain evidence="1 2">CGMCC 1.12802</strain>
    </source>
</reference>
<accession>A0A4R8IF56</accession>